<gene>
    <name evidence="12" type="primary">tkt</name>
    <name evidence="12" type="ORF">J0895_09295</name>
</gene>
<comment type="catalytic activity">
    <reaction evidence="8 10">
        <text>D-sedoheptulose 7-phosphate + D-glyceraldehyde 3-phosphate = aldehydo-D-ribose 5-phosphate + D-xylulose 5-phosphate</text>
        <dbReference type="Rhea" id="RHEA:10508"/>
        <dbReference type="ChEBI" id="CHEBI:57483"/>
        <dbReference type="ChEBI" id="CHEBI:57737"/>
        <dbReference type="ChEBI" id="CHEBI:58273"/>
        <dbReference type="ChEBI" id="CHEBI:59776"/>
        <dbReference type="EC" id="2.2.1.1"/>
    </reaction>
</comment>
<dbReference type="InterPro" id="IPR020826">
    <property type="entry name" value="Transketolase_BS"/>
</dbReference>
<evidence type="ECO:0000313" key="13">
    <source>
        <dbReference type="Proteomes" id="UP000664844"/>
    </source>
</evidence>
<evidence type="ECO:0000256" key="2">
    <source>
        <dbReference type="ARBA" id="ARBA00011738"/>
    </source>
</evidence>
<dbReference type="SMART" id="SM00861">
    <property type="entry name" value="Transket_pyr"/>
    <property type="match status" value="1"/>
</dbReference>
<dbReference type="RefSeq" id="WP_207087828.1">
    <property type="nucleotide sequence ID" value="NZ_JAFLQW010000251.1"/>
</dbReference>
<sequence length="676" mass="73131">MAVSAPTKQSLEELCINSIRFLAIDAVEKANSGHPGLPMGAAPMAFVLWDKFMRFNPKNPKWFNRDRFVLSAGHGCMLQYALLYLTGYRGLELEDLKQFRQWESKTPGHPENFQTEGVEVTTGPLGQGIANAVGLAVAEAHLAAKFNKPDLKIVDHYTYVIVGDGCNMEGISGEACSLAGHWGLGKLIAFYDDNHISIDGSTDISFTEDVSKRFESYNWHVLHVENGNTDLDAIAKAIAEAKKVTDKPTLIKVTTTIGFGSPNKANSHDVHGAALGASEVKATRENLGWNYGPFEVPEDALSHFRKAVDRGAKYEEEWNSLWTRYKAEYSEEAAVLERMMSGKLPDGWDKSLPTFKPGEKADATRNQSGACLNAIAGVLPDLIGGSADLAPSNKTLLKSSKDFQKGAYENRNVRFGVREHGMGAICNGIALHGSGLISYGATFLVFTDYMRGAIRLSALSQAGVIWVMTHDSIALGEDGPTHQPIEHIPSLRAIPDLIVLRPADGNETSGAYKVAVEKAKGIGADHPYPSLLALSRQNLPNLEGTSIEAVAKGGYILSDSEGTPEIILIGTGGELYLCAEAAEKLRGQGKKVRVVSMPSCELFDDQDEAYRESVLPKAVKKRLVVEAGSSYGWHRYFGDQGSSISVDRFGASSPGEVALERFGYTADNIAAKASAL</sequence>
<evidence type="ECO:0000256" key="10">
    <source>
        <dbReference type="RuleBase" id="RU004996"/>
    </source>
</evidence>
<evidence type="ECO:0000256" key="8">
    <source>
        <dbReference type="ARBA" id="ARBA00049473"/>
    </source>
</evidence>
<comment type="similarity">
    <text evidence="1 10">Belongs to the transketolase family.</text>
</comment>
<organism evidence="12 13">
    <name type="scientific">Phormidium pseudopriestleyi FRX01</name>
    <dbReference type="NCBI Taxonomy" id="1759528"/>
    <lineage>
        <taxon>Bacteria</taxon>
        <taxon>Bacillati</taxon>
        <taxon>Cyanobacteriota</taxon>
        <taxon>Cyanophyceae</taxon>
        <taxon>Oscillatoriophycideae</taxon>
        <taxon>Oscillatoriales</taxon>
        <taxon>Oscillatoriaceae</taxon>
        <taxon>Phormidium</taxon>
    </lineage>
</organism>
<evidence type="ECO:0000256" key="3">
    <source>
        <dbReference type="ARBA" id="ARBA00013152"/>
    </source>
</evidence>
<dbReference type="CDD" id="cd07033">
    <property type="entry name" value="TPP_PYR_DXS_TK_like"/>
    <property type="match status" value="1"/>
</dbReference>
<protein>
    <recommendedName>
        <fullName evidence="3 9">Transketolase</fullName>
        <ecNumber evidence="3 9">2.2.1.1</ecNumber>
    </recommendedName>
</protein>
<evidence type="ECO:0000256" key="1">
    <source>
        <dbReference type="ARBA" id="ARBA00007131"/>
    </source>
</evidence>
<dbReference type="InterPro" id="IPR005478">
    <property type="entry name" value="Transketolase_bac-like"/>
</dbReference>
<dbReference type="Gene3D" id="3.40.50.920">
    <property type="match status" value="1"/>
</dbReference>
<evidence type="ECO:0000313" key="12">
    <source>
        <dbReference type="EMBL" id="MBO0349297.1"/>
    </source>
</evidence>
<dbReference type="InterPro" id="IPR005474">
    <property type="entry name" value="Transketolase_N"/>
</dbReference>
<dbReference type="InterPro" id="IPR033247">
    <property type="entry name" value="Transketolase_fam"/>
</dbReference>
<dbReference type="Pfam" id="PF00456">
    <property type="entry name" value="Transketolase_N"/>
    <property type="match status" value="1"/>
</dbReference>
<dbReference type="Proteomes" id="UP000664844">
    <property type="component" value="Unassembled WGS sequence"/>
</dbReference>
<dbReference type="CDD" id="cd02012">
    <property type="entry name" value="TPP_TK"/>
    <property type="match status" value="1"/>
</dbReference>
<evidence type="ECO:0000256" key="4">
    <source>
        <dbReference type="ARBA" id="ARBA00022679"/>
    </source>
</evidence>
<keyword evidence="13" id="KW-1185">Reference proteome</keyword>
<dbReference type="EMBL" id="JAFLQW010000251">
    <property type="protein sequence ID" value="MBO0349297.1"/>
    <property type="molecule type" value="Genomic_DNA"/>
</dbReference>
<feature type="domain" description="Transketolase-like pyrimidine-binding" evidence="11">
    <location>
        <begin position="362"/>
        <end position="541"/>
    </location>
</feature>
<keyword evidence="4 10" id="KW-0808">Transferase</keyword>
<dbReference type="PANTHER" id="PTHR43522:SF2">
    <property type="entry name" value="TRANSKETOLASE 1-RELATED"/>
    <property type="match status" value="1"/>
</dbReference>
<comment type="cofactor">
    <cofactor evidence="10">
        <name>thiamine diphosphate</name>
        <dbReference type="ChEBI" id="CHEBI:58937"/>
    </cofactor>
    <text evidence="10">Binds 1 thiamine pyrophosphate per subunit.</text>
</comment>
<comment type="cofactor">
    <cofactor evidence="10">
        <name>Mg(2+)</name>
        <dbReference type="ChEBI" id="CHEBI:18420"/>
    </cofactor>
    <cofactor evidence="10">
        <name>Ca(2+)</name>
        <dbReference type="ChEBI" id="CHEBI:29108"/>
    </cofactor>
    <cofactor evidence="10">
        <name>Mn(2+)</name>
        <dbReference type="ChEBI" id="CHEBI:29035"/>
    </cofactor>
    <cofactor evidence="10">
        <name>Co(2+)</name>
        <dbReference type="ChEBI" id="CHEBI:48828"/>
    </cofactor>
    <text evidence="10">Binds 1 Mg(2+) ion per subunit. Can also utilize other divalent metal cations, such as Ca(2+), Mn(2+) and Co(2+).</text>
</comment>
<dbReference type="Gene3D" id="3.40.50.970">
    <property type="match status" value="2"/>
</dbReference>
<keyword evidence="7 10" id="KW-0786">Thiamine pyrophosphate</keyword>
<name>A0ABS3FQ95_9CYAN</name>
<dbReference type="GO" id="GO:0004802">
    <property type="term" value="F:transketolase activity"/>
    <property type="evidence" value="ECO:0007669"/>
    <property type="project" value="UniProtKB-EC"/>
</dbReference>
<dbReference type="EC" id="2.2.1.1" evidence="3 9"/>
<comment type="function">
    <text evidence="10">Catalyzes the transfer of a two-carbon ketol group from a ketose donor to an aldose acceptor, via a covalent intermediate with the cofactor thiamine pyrophosphate.</text>
</comment>
<evidence type="ECO:0000256" key="5">
    <source>
        <dbReference type="ARBA" id="ARBA00022723"/>
    </source>
</evidence>
<dbReference type="InterPro" id="IPR055152">
    <property type="entry name" value="Transketolase-like_C_2"/>
</dbReference>
<accession>A0ABS3FQ95</accession>
<comment type="subunit">
    <text evidence="2 10">Homodimer.</text>
</comment>
<dbReference type="PROSITE" id="PS00802">
    <property type="entry name" value="TRANSKETOLASE_2"/>
    <property type="match status" value="1"/>
</dbReference>
<keyword evidence="6 10" id="KW-0460">Magnesium</keyword>
<dbReference type="SUPFAM" id="SSF52922">
    <property type="entry name" value="TK C-terminal domain-like"/>
    <property type="match status" value="1"/>
</dbReference>
<dbReference type="Pfam" id="PF22613">
    <property type="entry name" value="Transketolase_C_1"/>
    <property type="match status" value="1"/>
</dbReference>
<dbReference type="InterPro" id="IPR049557">
    <property type="entry name" value="Transketolase_CS"/>
</dbReference>
<dbReference type="InterPro" id="IPR009014">
    <property type="entry name" value="Transketo_C/PFOR_II"/>
</dbReference>
<evidence type="ECO:0000256" key="7">
    <source>
        <dbReference type="ARBA" id="ARBA00023052"/>
    </source>
</evidence>
<reference evidence="12 13" key="1">
    <citation type="submission" date="2021-03" db="EMBL/GenBank/DDBJ databases">
        <title>Metabolic Capacity of the Antarctic Cyanobacterium Phormidium pseudopriestleyi that Sustains Oxygenic Photosynthesis in the Presence of Hydrogen Sulfide.</title>
        <authorList>
            <person name="Lumian J.E."/>
            <person name="Jungblut A.D."/>
            <person name="Dillon M.L."/>
            <person name="Hawes I."/>
            <person name="Doran P.T."/>
            <person name="Mackey T.J."/>
            <person name="Dick G.J."/>
            <person name="Grettenberger C.L."/>
            <person name="Sumner D.Y."/>
        </authorList>
    </citation>
    <scope>NUCLEOTIDE SEQUENCE [LARGE SCALE GENOMIC DNA]</scope>
    <source>
        <strain evidence="12 13">FRX01</strain>
    </source>
</reference>
<evidence type="ECO:0000259" key="11">
    <source>
        <dbReference type="SMART" id="SM00861"/>
    </source>
</evidence>
<dbReference type="Pfam" id="PF02779">
    <property type="entry name" value="Transket_pyr"/>
    <property type="match status" value="1"/>
</dbReference>
<evidence type="ECO:0000256" key="6">
    <source>
        <dbReference type="ARBA" id="ARBA00022842"/>
    </source>
</evidence>
<keyword evidence="10" id="KW-0106">Calcium</keyword>
<dbReference type="InterPro" id="IPR029061">
    <property type="entry name" value="THDP-binding"/>
</dbReference>
<keyword evidence="5 10" id="KW-0479">Metal-binding</keyword>
<comment type="caution">
    <text evidence="12">The sequence shown here is derived from an EMBL/GenBank/DDBJ whole genome shotgun (WGS) entry which is preliminary data.</text>
</comment>
<evidence type="ECO:0000256" key="9">
    <source>
        <dbReference type="NCBIfam" id="TIGR00232"/>
    </source>
</evidence>
<proteinExistence type="inferred from homology"/>
<dbReference type="InterPro" id="IPR005475">
    <property type="entry name" value="Transketolase-like_Pyr-bd"/>
</dbReference>
<dbReference type="PANTHER" id="PTHR43522">
    <property type="entry name" value="TRANSKETOLASE"/>
    <property type="match status" value="1"/>
</dbReference>
<dbReference type="PROSITE" id="PS00801">
    <property type="entry name" value="TRANSKETOLASE_1"/>
    <property type="match status" value="1"/>
</dbReference>
<dbReference type="NCBIfam" id="TIGR00232">
    <property type="entry name" value="tktlase_bact"/>
    <property type="match status" value="1"/>
</dbReference>
<dbReference type="SUPFAM" id="SSF52518">
    <property type="entry name" value="Thiamin diphosphate-binding fold (THDP-binding)"/>
    <property type="match status" value="2"/>
</dbReference>